<evidence type="ECO:0000313" key="1">
    <source>
        <dbReference type="EMBL" id="RWR45572.1"/>
    </source>
</evidence>
<evidence type="ECO:0000313" key="2">
    <source>
        <dbReference type="Proteomes" id="UP000285859"/>
    </source>
</evidence>
<keyword evidence="1" id="KW-0808">Transferase</keyword>
<dbReference type="EMBL" id="SAXH01000018">
    <property type="protein sequence ID" value="RWR45572.1"/>
    <property type="molecule type" value="Genomic_DNA"/>
</dbReference>
<accession>A0A443L8K9</accession>
<proteinExistence type="predicted"/>
<protein>
    <submittedName>
        <fullName evidence="1">DNA methyltransferase</fullName>
    </submittedName>
</protein>
<dbReference type="GO" id="GO:0008168">
    <property type="term" value="F:methyltransferase activity"/>
    <property type="evidence" value="ECO:0007669"/>
    <property type="project" value="UniProtKB-KW"/>
</dbReference>
<organism evidence="1 2">
    <name type="scientific">Lactococcus lactis</name>
    <dbReference type="NCBI Taxonomy" id="1358"/>
    <lineage>
        <taxon>Bacteria</taxon>
        <taxon>Bacillati</taxon>
        <taxon>Bacillota</taxon>
        <taxon>Bacilli</taxon>
        <taxon>Lactobacillales</taxon>
        <taxon>Streptococcaceae</taxon>
        <taxon>Lactococcus</taxon>
    </lineage>
</organism>
<gene>
    <name evidence="1" type="ORF">EO246_10305</name>
</gene>
<dbReference type="AlphaFoldDB" id="A0A443L8K9"/>
<reference evidence="1 2" key="1">
    <citation type="submission" date="2019-01" db="EMBL/GenBank/DDBJ databases">
        <title>Whole genome sequence of Lactococcus lactis isolated from cow milk.</title>
        <authorList>
            <person name="Sundararaman A."/>
            <person name="Tamang J.-P."/>
            <person name="Halami P."/>
        </authorList>
    </citation>
    <scope>NUCLEOTIDE SEQUENCE [LARGE SCALE GENOMIC DNA]</scope>
    <source>
        <strain evidence="1 2">C2D</strain>
    </source>
</reference>
<feature type="non-terminal residue" evidence="1">
    <location>
        <position position="65"/>
    </location>
</feature>
<dbReference type="GO" id="GO:0032259">
    <property type="term" value="P:methylation"/>
    <property type="evidence" value="ECO:0007669"/>
    <property type="project" value="UniProtKB-KW"/>
</dbReference>
<dbReference type="Proteomes" id="UP000285859">
    <property type="component" value="Unassembled WGS sequence"/>
</dbReference>
<name>A0A443L8K9_9LACT</name>
<sequence>MKKVVWALFDSGNGCYKQAVKKYYGDDVKIISIGIDIENKNTDFLNLDLSDTSEYFGESKLFKEL</sequence>
<comment type="caution">
    <text evidence="1">The sequence shown here is derived from an EMBL/GenBank/DDBJ whole genome shotgun (WGS) entry which is preliminary data.</text>
</comment>
<keyword evidence="1" id="KW-0489">Methyltransferase</keyword>